<keyword evidence="6" id="KW-0808">Transferase</keyword>
<dbReference type="Pfam" id="PF01485">
    <property type="entry name" value="IBR"/>
    <property type="match status" value="1"/>
</dbReference>
<evidence type="ECO:0000256" key="9">
    <source>
        <dbReference type="ARBA" id="ARBA00022771"/>
    </source>
</evidence>
<comment type="function">
    <text evidence="3">Might act as an E3 ubiquitin-protein ligase, or as part of E3 complex, which accepts ubiquitin from specific E2 ubiquitin-conjugating enzymes and then transfers it to substrates.</text>
</comment>
<dbReference type="EMBL" id="JBJXBP010000004">
    <property type="protein sequence ID" value="KAL3835509.1"/>
    <property type="molecule type" value="Genomic_DNA"/>
</dbReference>
<comment type="caution">
    <text evidence="14">The sequence shown here is derived from an EMBL/GenBank/DDBJ whole genome shotgun (WGS) entry which is preliminary data.</text>
</comment>
<evidence type="ECO:0000256" key="12">
    <source>
        <dbReference type="SAM" id="MobiDB-lite"/>
    </source>
</evidence>
<dbReference type="Pfam" id="PF21235">
    <property type="entry name" value="UBA_ARI1"/>
    <property type="match status" value="1"/>
</dbReference>
<dbReference type="Gene3D" id="3.30.40.10">
    <property type="entry name" value="Zinc/RING finger domain, C3HC4 (zinc finger)"/>
    <property type="match status" value="1"/>
</dbReference>
<accession>A0ABD3TER2</accession>
<evidence type="ECO:0000313" key="14">
    <source>
        <dbReference type="EMBL" id="KAL3835509.1"/>
    </source>
</evidence>
<dbReference type="CDD" id="cd20346">
    <property type="entry name" value="BRcat_RBR_ANKIB1"/>
    <property type="match status" value="1"/>
</dbReference>
<keyword evidence="10" id="KW-0833">Ubl conjugation pathway</keyword>
<evidence type="ECO:0000256" key="3">
    <source>
        <dbReference type="ARBA" id="ARBA00003976"/>
    </source>
</evidence>
<organism evidence="14 15">
    <name type="scientific">Penstemon smallii</name>
    <dbReference type="NCBI Taxonomy" id="265156"/>
    <lineage>
        <taxon>Eukaryota</taxon>
        <taxon>Viridiplantae</taxon>
        <taxon>Streptophyta</taxon>
        <taxon>Embryophyta</taxon>
        <taxon>Tracheophyta</taxon>
        <taxon>Spermatophyta</taxon>
        <taxon>Magnoliopsida</taxon>
        <taxon>eudicotyledons</taxon>
        <taxon>Gunneridae</taxon>
        <taxon>Pentapetalae</taxon>
        <taxon>asterids</taxon>
        <taxon>lamiids</taxon>
        <taxon>Lamiales</taxon>
        <taxon>Plantaginaceae</taxon>
        <taxon>Cheloneae</taxon>
        <taxon>Penstemon</taxon>
    </lineage>
</organism>
<dbReference type="FunFam" id="3.30.40.10:FF:000019">
    <property type="entry name" value="RBR-type E3 ubiquitin transferase"/>
    <property type="match status" value="1"/>
</dbReference>
<reference evidence="14 15" key="1">
    <citation type="submission" date="2024-12" db="EMBL/GenBank/DDBJ databases">
        <title>The unique morphological basis and parallel evolutionary history of personate flowers in Penstemon.</title>
        <authorList>
            <person name="Depatie T.H."/>
            <person name="Wessinger C.A."/>
        </authorList>
    </citation>
    <scope>NUCLEOTIDE SEQUENCE [LARGE SCALE GENOMIC DNA]</scope>
    <source>
        <strain evidence="14">WTNN_2</strain>
        <tissue evidence="14">Leaf</tissue>
    </source>
</reference>
<dbReference type="PANTHER" id="PTHR11685">
    <property type="entry name" value="RBR FAMILY RING FINGER AND IBR DOMAIN-CONTAINING"/>
    <property type="match status" value="1"/>
</dbReference>
<proteinExistence type="predicted"/>
<dbReference type="GO" id="GO:0061630">
    <property type="term" value="F:ubiquitin protein ligase activity"/>
    <property type="evidence" value="ECO:0007669"/>
    <property type="project" value="UniProtKB-EC"/>
</dbReference>
<dbReference type="GO" id="GO:0008270">
    <property type="term" value="F:zinc ion binding"/>
    <property type="evidence" value="ECO:0007669"/>
    <property type="project" value="UniProtKB-KW"/>
</dbReference>
<keyword evidence="7" id="KW-0479">Metal-binding</keyword>
<dbReference type="AlphaFoldDB" id="A0ABD3TER2"/>
<keyword evidence="15" id="KW-1185">Reference proteome</keyword>
<name>A0ABD3TER2_9LAMI</name>
<evidence type="ECO:0000256" key="6">
    <source>
        <dbReference type="ARBA" id="ARBA00022679"/>
    </source>
</evidence>
<evidence type="ECO:0000256" key="5">
    <source>
        <dbReference type="ARBA" id="ARBA00012251"/>
    </source>
</evidence>
<keyword evidence="8" id="KW-0677">Repeat</keyword>
<evidence type="ECO:0000256" key="11">
    <source>
        <dbReference type="ARBA" id="ARBA00022833"/>
    </source>
</evidence>
<evidence type="ECO:0000256" key="10">
    <source>
        <dbReference type="ARBA" id="ARBA00022786"/>
    </source>
</evidence>
<feature type="domain" description="RING-type" evidence="13">
    <location>
        <begin position="102"/>
        <end position="312"/>
    </location>
</feature>
<comment type="pathway">
    <text evidence="4">Protein modification; protein ubiquitination.</text>
</comment>
<evidence type="ECO:0000256" key="2">
    <source>
        <dbReference type="ARBA" id="ARBA00001947"/>
    </source>
</evidence>
<dbReference type="InterPro" id="IPR031127">
    <property type="entry name" value="E3_UB_ligase_RBR"/>
</dbReference>
<dbReference type="SUPFAM" id="SSF57850">
    <property type="entry name" value="RING/U-box"/>
    <property type="match status" value="3"/>
</dbReference>
<dbReference type="PROSITE" id="PS51873">
    <property type="entry name" value="TRIAD"/>
    <property type="match status" value="1"/>
</dbReference>
<dbReference type="Gene3D" id="1.20.120.1750">
    <property type="match status" value="1"/>
</dbReference>
<dbReference type="InterPro" id="IPR013083">
    <property type="entry name" value="Znf_RING/FYVE/PHD"/>
</dbReference>
<dbReference type="EC" id="2.3.2.31" evidence="5"/>
<comment type="catalytic activity">
    <reaction evidence="1">
        <text>[E2 ubiquitin-conjugating enzyme]-S-ubiquitinyl-L-cysteine + [acceptor protein]-L-lysine = [E2 ubiquitin-conjugating enzyme]-L-cysteine + [acceptor protein]-N(6)-ubiquitinyl-L-lysine.</text>
        <dbReference type="EC" id="2.3.2.31"/>
    </reaction>
</comment>
<dbReference type="SMART" id="SM00647">
    <property type="entry name" value="IBR"/>
    <property type="match status" value="2"/>
</dbReference>
<feature type="region of interest" description="Disordered" evidence="12">
    <location>
        <begin position="1"/>
        <end position="27"/>
    </location>
</feature>
<comment type="cofactor">
    <cofactor evidence="2">
        <name>Zn(2+)</name>
        <dbReference type="ChEBI" id="CHEBI:29105"/>
    </cofactor>
</comment>
<evidence type="ECO:0000313" key="15">
    <source>
        <dbReference type="Proteomes" id="UP001634393"/>
    </source>
</evidence>
<dbReference type="InterPro" id="IPR048962">
    <property type="entry name" value="ARIH1-like_UBL"/>
</dbReference>
<evidence type="ECO:0000256" key="1">
    <source>
        <dbReference type="ARBA" id="ARBA00001798"/>
    </source>
</evidence>
<protein>
    <recommendedName>
        <fullName evidence="5">RBR-type E3 ubiquitin transferase</fullName>
        <ecNumber evidence="5">2.3.2.31</ecNumber>
    </recommendedName>
</protein>
<dbReference type="Proteomes" id="UP001634393">
    <property type="component" value="Unassembled WGS sequence"/>
</dbReference>
<sequence length="499" mass="57756">MDSEEEDYYYSHAAVAEEEQSDNSKEKNYTILKGEDISKLQNDEISTVSDVLFVSRGAACSLLGYYDWNVDIVCDQWFADQSRVCESVGLYTLEKNRHRQSSTSNCEICLEKYEFSCMISTNACGEHFYCDNCWKTYIHVSINDGGPGSCLTLRCPEPSCHAIVDADMIDSLASYEDKDKYYRHLQRSYVENSRKRKWCSGPGCDFVVQCEDTDMHDVTCHCSNKFCWNCSNESHRPVDCKTVQEWYSNVQRFPEVANIDWILTNARRCPKCKRPIEKGEGCCHIKCPCGFEFCWLCLGPWTVHHHICNKYSSTTTTTSSFRPTVGHGNLEKSRYAHYYERWAYNDSLMKRALVDLSRAKTEHIEKLAIAHELVDNAQLNFVTEAWVQIVECRRVLKWSYTYAYYYILEREKRKKSFFDCLQGEAESALERLHYCAKQEMVQYLLDAGHVVPSMKKKSFNNFQSKLVCLTGVTKNFFENLVSAFENGLSEIKSLGKPNF</sequence>
<dbReference type="Pfam" id="PF22191">
    <property type="entry name" value="IBR_1"/>
    <property type="match status" value="1"/>
</dbReference>
<evidence type="ECO:0000256" key="7">
    <source>
        <dbReference type="ARBA" id="ARBA00022723"/>
    </source>
</evidence>
<evidence type="ECO:0000256" key="8">
    <source>
        <dbReference type="ARBA" id="ARBA00022737"/>
    </source>
</evidence>
<evidence type="ECO:0000256" key="4">
    <source>
        <dbReference type="ARBA" id="ARBA00004906"/>
    </source>
</evidence>
<dbReference type="InterPro" id="IPR002867">
    <property type="entry name" value="IBR_dom"/>
</dbReference>
<gene>
    <name evidence="14" type="ORF">ACJIZ3_010245</name>
</gene>
<evidence type="ECO:0000259" key="13">
    <source>
        <dbReference type="PROSITE" id="PS51873"/>
    </source>
</evidence>
<keyword evidence="9" id="KW-0863">Zinc-finger</keyword>
<dbReference type="InterPro" id="IPR044066">
    <property type="entry name" value="TRIAD_supradom"/>
</dbReference>
<keyword evidence="11" id="KW-0862">Zinc</keyword>